<reference evidence="2" key="1">
    <citation type="submission" date="2025-08" db="UniProtKB">
        <authorList>
            <consortium name="Ensembl"/>
        </authorList>
    </citation>
    <scope>IDENTIFICATION</scope>
</reference>
<organism evidence="2 3">
    <name type="scientific">Canis lupus dingo</name>
    <name type="common">dingo</name>
    <dbReference type="NCBI Taxonomy" id="286419"/>
    <lineage>
        <taxon>Eukaryota</taxon>
        <taxon>Metazoa</taxon>
        <taxon>Chordata</taxon>
        <taxon>Craniata</taxon>
        <taxon>Vertebrata</taxon>
        <taxon>Euteleostomi</taxon>
        <taxon>Mammalia</taxon>
        <taxon>Eutheria</taxon>
        <taxon>Laurasiatheria</taxon>
        <taxon>Carnivora</taxon>
        <taxon>Caniformia</taxon>
        <taxon>Canidae</taxon>
        <taxon>Canis</taxon>
    </lineage>
</organism>
<accession>A0A8C0KSD7</accession>
<dbReference type="SUPFAM" id="SSF109640">
    <property type="entry name" value="KRAB domain (Kruppel-associated box)"/>
    <property type="match status" value="1"/>
</dbReference>
<evidence type="ECO:0000313" key="2">
    <source>
        <dbReference type="Ensembl" id="ENSCAFP00020019235.1"/>
    </source>
</evidence>
<dbReference type="SMART" id="SM00349">
    <property type="entry name" value="KRAB"/>
    <property type="match status" value="1"/>
</dbReference>
<sequence>MTKFQEVVTFKDVAVVFTIEELGLLDSTQRKLYRDVMVENFKNLVSVGHLPFKPDMVSQLEAEEKRWMMERETQRNGFICCVYSKPQMVLLHRR</sequence>
<keyword evidence="3" id="KW-1185">Reference proteome</keyword>
<dbReference type="PANTHER" id="PTHR23232:SF156">
    <property type="entry name" value="KRAB DOMAIN-CONTAINING PROTEIN"/>
    <property type="match status" value="1"/>
</dbReference>
<dbReference type="Ensembl" id="ENSCAFT00020022264.1">
    <property type="protein sequence ID" value="ENSCAFP00020019235.1"/>
    <property type="gene ID" value="ENSCAFG00020015269.1"/>
</dbReference>
<dbReference type="InterPro" id="IPR036051">
    <property type="entry name" value="KRAB_dom_sf"/>
</dbReference>
<dbReference type="Pfam" id="PF01352">
    <property type="entry name" value="KRAB"/>
    <property type="match status" value="1"/>
</dbReference>
<dbReference type="PANTHER" id="PTHR23232">
    <property type="entry name" value="KRAB DOMAIN C2H2 ZINC FINGER"/>
    <property type="match status" value="1"/>
</dbReference>
<dbReference type="Gene3D" id="6.10.140.140">
    <property type="match status" value="1"/>
</dbReference>
<dbReference type="GO" id="GO:0006355">
    <property type="term" value="P:regulation of DNA-templated transcription"/>
    <property type="evidence" value="ECO:0007669"/>
    <property type="project" value="InterPro"/>
</dbReference>
<reference evidence="2" key="2">
    <citation type="submission" date="2025-09" db="UniProtKB">
        <authorList>
            <consortium name="Ensembl"/>
        </authorList>
    </citation>
    <scope>IDENTIFICATION</scope>
</reference>
<dbReference type="Proteomes" id="UP000694391">
    <property type="component" value="Unplaced"/>
</dbReference>
<evidence type="ECO:0000313" key="3">
    <source>
        <dbReference type="Proteomes" id="UP000694391"/>
    </source>
</evidence>
<proteinExistence type="predicted"/>
<dbReference type="PROSITE" id="PS50805">
    <property type="entry name" value="KRAB"/>
    <property type="match status" value="1"/>
</dbReference>
<feature type="domain" description="KRAB" evidence="1">
    <location>
        <begin position="8"/>
        <end position="79"/>
    </location>
</feature>
<dbReference type="InterPro" id="IPR050169">
    <property type="entry name" value="Krueppel_C2H2_ZnF"/>
</dbReference>
<dbReference type="GeneTree" id="ENSGT00940000162819"/>
<dbReference type="AlphaFoldDB" id="A0A8C0KSD7"/>
<protein>
    <submittedName>
        <fullName evidence="2">Zinc finger protein 227-like</fullName>
    </submittedName>
</protein>
<evidence type="ECO:0000259" key="1">
    <source>
        <dbReference type="PROSITE" id="PS50805"/>
    </source>
</evidence>
<dbReference type="CDD" id="cd07765">
    <property type="entry name" value="KRAB_A-box"/>
    <property type="match status" value="1"/>
</dbReference>
<name>A0A8C0KSD7_CANLU</name>
<dbReference type="InterPro" id="IPR001909">
    <property type="entry name" value="KRAB"/>
</dbReference>